<dbReference type="InterPro" id="IPR036770">
    <property type="entry name" value="Ankyrin_rpt-contain_sf"/>
</dbReference>
<dbReference type="PANTHER" id="PTHR24186">
    <property type="entry name" value="PROTEIN PHOSPHATASE 1 REGULATORY SUBUNIT"/>
    <property type="match status" value="1"/>
</dbReference>
<keyword evidence="1" id="KW-0677">Repeat</keyword>
<feature type="compositionally biased region" description="Basic and acidic residues" evidence="3">
    <location>
        <begin position="142"/>
        <end position="151"/>
    </location>
</feature>
<feature type="region of interest" description="Disordered" evidence="3">
    <location>
        <begin position="125"/>
        <end position="163"/>
    </location>
</feature>
<sequence length="725" mass="81439">MGNEYSAPAEEKSDLNTLQNNHHEQCNKISSENGPESDIGESKNSHSDANELSIEPGMKNYSPDVGCCLTMTPGFGYDESNCGLVNCKDQEVTLQLSKSEEQMESTSLQKKTITAEPLIETHVHRSAVDDRQSENSSSMVELGREKSEIKVSDMSPKTVSNHAVQPGKITPIHVAICSGDPNKIEKEFISCCPDDLLKVDDKCLTPLNLACSINSQSELVEALVLINPKAAQYPDQYGTWPLHMATRYSDSEEAIRLLVSVFPEALLEKDDFGNTPLNISIKRNLPPNVIKFLLETNPQATIIPDEDGSFPLHNLRKSGHFFNLTKRLMMAAPEALMVQNKFGCTPLHVAIEANVPINVISLMVRVYPQAVMLKDARGFTPITVAWTMINKIMKSSTRNGTAEEREVAKRSLTAMLAGHGADDSLKKKMQKSWERMKLLLKAHHYEVVNAKIDEVKFRGTHAAAACCAPPQWIMYILWMDSESNNDRETDELGKTPLHYAASAPVFIYQKMPHGQMSTVEYLIRQFPESLVMKDNFGRVPLHWAIAAGKTWNTGIKTFVTACPSLLTVVDPYSRLYPFMMAVLGDSESDKKERETKLKWTAQNKFLWKETAWDLLTKKEKEVHLKKAQAEQELMYFNTAFEMLLLCPQLVSIGIPKVDKRKISRNYESRDDKLFSKNKSNRDNSLNEKLNSENMAVRAAVMAKLCKLRKVASLRRISTVSTDCNN</sequence>
<reference evidence="5" key="1">
    <citation type="submission" date="2021-01" db="EMBL/GenBank/DDBJ databases">
        <authorList>
            <person name="Corre E."/>
            <person name="Pelletier E."/>
            <person name="Niang G."/>
            <person name="Scheremetjew M."/>
            <person name="Finn R."/>
            <person name="Kale V."/>
            <person name="Holt S."/>
            <person name="Cochrane G."/>
            <person name="Meng A."/>
            <person name="Brown T."/>
            <person name="Cohen L."/>
        </authorList>
    </citation>
    <scope>NUCLEOTIDE SEQUENCE</scope>
    <source>
        <strain evidence="5">308</strain>
    </source>
</reference>
<dbReference type="AlphaFoldDB" id="A0A6U5F979"/>
<organism evidence="5">
    <name type="scientific">Corethron hystrix</name>
    <dbReference type="NCBI Taxonomy" id="216773"/>
    <lineage>
        <taxon>Eukaryota</taxon>
        <taxon>Sar</taxon>
        <taxon>Stramenopiles</taxon>
        <taxon>Ochrophyta</taxon>
        <taxon>Bacillariophyta</taxon>
        <taxon>Coscinodiscophyceae</taxon>
        <taxon>Corethrophycidae</taxon>
        <taxon>Corethrales</taxon>
        <taxon>Corethraceae</taxon>
        <taxon>Corethron</taxon>
    </lineage>
</organism>
<evidence type="ECO:0000256" key="2">
    <source>
        <dbReference type="ARBA" id="ARBA00023043"/>
    </source>
</evidence>
<feature type="compositionally biased region" description="Basic and acidic residues" evidence="3">
    <location>
        <begin position="40"/>
        <end position="49"/>
    </location>
</feature>
<protein>
    <submittedName>
        <fullName evidence="5">Uncharacterized protein</fullName>
    </submittedName>
</protein>
<accession>A0A6U5F979</accession>
<evidence type="ECO:0000313" key="5">
    <source>
        <dbReference type="EMBL" id="CAD8882638.1"/>
    </source>
</evidence>
<dbReference type="Gene3D" id="1.25.40.20">
    <property type="entry name" value="Ankyrin repeat-containing domain"/>
    <property type="match status" value="2"/>
</dbReference>
<dbReference type="GO" id="GO:0005886">
    <property type="term" value="C:plasma membrane"/>
    <property type="evidence" value="ECO:0007669"/>
    <property type="project" value="TreeGrafter"/>
</dbReference>
<dbReference type="PANTHER" id="PTHR24186:SF38">
    <property type="entry name" value="ANKYRIN REPEAT FAMILY PROTEIN"/>
    <property type="match status" value="1"/>
</dbReference>
<evidence type="ECO:0000256" key="1">
    <source>
        <dbReference type="ARBA" id="ARBA00022737"/>
    </source>
</evidence>
<evidence type="ECO:0000313" key="4">
    <source>
        <dbReference type="EMBL" id="CAD8882637.1"/>
    </source>
</evidence>
<name>A0A6U5F979_9STRA</name>
<feature type="region of interest" description="Disordered" evidence="3">
    <location>
        <begin position="1"/>
        <end position="57"/>
    </location>
</feature>
<proteinExistence type="predicted"/>
<dbReference type="InterPro" id="IPR002110">
    <property type="entry name" value="Ankyrin_rpt"/>
</dbReference>
<dbReference type="SUPFAM" id="SSF48403">
    <property type="entry name" value="Ankyrin repeat"/>
    <property type="match status" value="2"/>
</dbReference>
<gene>
    <name evidence="4" type="ORF">CHYS00102_LOCUS9832</name>
    <name evidence="5" type="ORF">CHYS00102_LOCUS9833</name>
</gene>
<dbReference type="SMART" id="SM00248">
    <property type="entry name" value="ANK"/>
    <property type="match status" value="6"/>
</dbReference>
<evidence type="ECO:0000256" key="3">
    <source>
        <dbReference type="SAM" id="MobiDB-lite"/>
    </source>
</evidence>
<dbReference type="EMBL" id="HBFR01013518">
    <property type="protein sequence ID" value="CAD8882637.1"/>
    <property type="molecule type" value="Transcribed_RNA"/>
</dbReference>
<keyword evidence="2" id="KW-0040">ANK repeat</keyword>
<dbReference type="EMBL" id="HBFR01013519">
    <property type="protein sequence ID" value="CAD8882638.1"/>
    <property type="molecule type" value="Transcribed_RNA"/>
</dbReference>